<reference evidence="1" key="2">
    <citation type="submission" date="2020-06" db="EMBL/GenBank/DDBJ databases">
        <title>Helianthus annuus Genome sequencing and assembly Release 2.</title>
        <authorList>
            <person name="Gouzy J."/>
            <person name="Langlade N."/>
            <person name="Munos S."/>
        </authorList>
    </citation>
    <scope>NUCLEOTIDE SEQUENCE</scope>
    <source>
        <tissue evidence="1">Leaves</tissue>
    </source>
</reference>
<dbReference type="Gramene" id="mRNA:HanXRQr2_Chr15g0717681">
    <property type="protein sequence ID" value="CDS:HanXRQr2_Chr15g0717681.1"/>
    <property type="gene ID" value="HanXRQr2_Chr15g0717681"/>
</dbReference>
<dbReference type="Proteomes" id="UP000215914">
    <property type="component" value="Unassembled WGS sequence"/>
</dbReference>
<keyword evidence="2" id="KW-1185">Reference proteome</keyword>
<name>A0A9K3E450_HELAN</name>
<proteinExistence type="predicted"/>
<comment type="caution">
    <text evidence="1">The sequence shown here is derived from an EMBL/GenBank/DDBJ whole genome shotgun (WGS) entry which is preliminary data.</text>
</comment>
<sequence>MAENAKAGIKKYIMYPRFVQMLIDDKFKDFEKRNDDILGLRHMTAETISRLIKGPYPGAKGKICKIKTPAYIAPENDAWRHQNSDSDNEDVKMSEMVEKKTRWWFLRDGKRKRTPKTSPAVPIPKEPVPKIVIKGTVRGGVIRQLVFLELLNISNNVSNAGFCRAFCRATAKIGR</sequence>
<organism evidence="1 2">
    <name type="scientific">Helianthus annuus</name>
    <name type="common">Common sunflower</name>
    <dbReference type="NCBI Taxonomy" id="4232"/>
    <lineage>
        <taxon>Eukaryota</taxon>
        <taxon>Viridiplantae</taxon>
        <taxon>Streptophyta</taxon>
        <taxon>Embryophyta</taxon>
        <taxon>Tracheophyta</taxon>
        <taxon>Spermatophyta</taxon>
        <taxon>Magnoliopsida</taxon>
        <taxon>eudicotyledons</taxon>
        <taxon>Gunneridae</taxon>
        <taxon>Pentapetalae</taxon>
        <taxon>asterids</taxon>
        <taxon>campanulids</taxon>
        <taxon>Asterales</taxon>
        <taxon>Asteraceae</taxon>
        <taxon>Asteroideae</taxon>
        <taxon>Heliantheae alliance</taxon>
        <taxon>Heliantheae</taxon>
        <taxon>Helianthus</taxon>
    </lineage>
</organism>
<dbReference type="AlphaFoldDB" id="A0A9K3E450"/>
<accession>A0A9K3E450</accession>
<dbReference type="EMBL" id="MNCJ02000330">
    <property type="protein sequence ID" value="KAF5766635.1"/>
    <property type="molecule type" value="Genomic_DNA"/>
</dbReference>
<gene>
    <name evidence="1" type="ORF">HanXRQr2_Chr15g0717681</name>
</gene>
<protein>
    <submittedName>
        <fullName evidence="1">Uncharacterized protein</fullName>
    </submittedName>
</protein>
<reference evidence="1" key="1">
    <citation type="journal article" date="2017" name="Nature">
        <title>The sunflower genome provides insights into oil metabolism, flowering and Asterid evolution.</title>
        <authorList>
            <person name="Badouin H."/>
            <person name="Gouzy J."/>
            <person name="Grassa C.J."/>
            <person name="Murat F."/>
            <person name="Staton S.E."/>
            <person name="Cottret L."/>
            <person name="Lelandais-Briere C."/>
            <person name="Owens G.L."/>
            <person name="Carrere S."/>
            <person name="Mayjonade B."/>
            <person name="Legrand L."/>
            <person name="Gill N."/>
            <person name="Kane N.C."/>
            <person name="Bowers J.E."/>
            <person name="Hubner S."/>
            <person name="Bellec A."/>
            <person name="Berard A."/>
            <person name="Berges H."/>
            <person name="Blanchet N."/>
            <person name="Boniface M.C."/>
            <person name="Brunel D."/>
            <person name="Catrice O."/>
            <person name="Chaidir N."/>
            <person name="Claudel C."/>
            <person name="Donnadieu C."/>
            <person name="Faraut T."/>
            <person name="Fievet G."/>
            <person name="Helmstetter N."/>
            <person name="King M."/>
            <person name="Knapp S.J."/>
            <person name="Lai Z."/>
            <person name="Le Paslier M.C."/>
            <person name="Lippi Y."/>
            <person name="Lorenzon L."/>
            <person name="Mandel J.R."/>
            <person name="Marage G."/>
            <person name="Marchand G."/>
            <person name="Marquand E."/>
            <person name="Bret-Mestries E."/>
            <person name="Morien E."/>
            <person name="Nambeesan S."/>
            <person name="Nguyen T."/>
            <person name="Pegot-Espagnet P."/>
            <person name="Pouilly N."/>
            <person name="Raftis F."/>
            <person name="Sallet E."/>
            <person name="Schiex T."/>
            <person name="Thomas J."/>
            <person name="Vandecasteele C."/>
            <person name="Vares D."/>
            <person name="Vear F."/>
            <person name="Vautrin S."/>
            <person name="Crespi M."/>
            <person name="Mangin B."/>
            <person name="Burke J.M."/>
            <person name="Salse J."/>
            <person name="Munos S."/>
            <person name="Vincourt P."/>
            <person name="Rieseberg L.H."/>
            <person name="Langlade N.B."/>
        </authorList>
    </citation>
    <scope>NUCLEOTIDE SEQUENCE</scope>
    <source>
        <tissue evidence="1">Leaves</tissue>
    </source>
</reference>
<evidence type="ECO:0000313" key="1">
    <source>
        <dbReference type="EMBL" id="KAF5766635.1"/>
    </source>
</evidence>
<evidence type="ECO:0000313" key="2">
    <source>
        <dbReference type="Proteomes" id="UP000215914"/>
    </source>
</evidence>